<gene>
    <name evidence="1" type="ORF">HMPREF9144_2145</name>
</gene>
<dbReference type="HOGENOM" id="CLU_2900472_0_0_10"/>
<organism evidence="1 2">
    <name type="scientific">Prevotella pallens ATCC 700821</name>
    <dbReference type="NCBI Taxonomy" id="997353"/>
    <lineage>
        <taxon>Bacteria</taxon>
        <taxon>Pseudomonadati</taxon>
        <taxon>Bacteroidota</taxon>
        <taxon>Bacteroidia</taxon>
        <taxon>Bacteroidales</taxon>
        <taxon>Prevotellaceae</taxon>
        <taxon>Prevotella</taxon>
    </lineage>
</organism>
<evidence type="ECO:0000313" key="1">
    <source>
        <dbReference type="EMBL" id="EGQ14213.1"/>
    </source>
</evidence>
<dbReference type="EMBL" id="AFPY01000109">
    <property type="protein sequence ID" value="EGQ14213.1"/>
    <property type="molecule type" value="Genomic_DNA"/>
</dbReference>
<comment type="caution">
    <text evidence="1">The sequence shown here is derived from an EMBL/GenBank/DDBJ whole genome shotgun (WGS) entry which is preliminary data.</text>
</comment>
<sequence>MVFAPQKYGFWRAKTPFLHCKNPLFEIPKWGSEFRAYTAILKHRMFFAATQMGGGYVKKMIR</sequence>
<reference evidence="1 2" key="1">
    <citation type="submission" date="2011-04" db="EMBL/GenBank/DDBJ databases">
        <authorList>
            <person name="Muzny D."/>
            <person name="Qin X."/>
            <person name="Deng J."/>
            <person name="Jiang H."/>
            <person name="Liu Y."/>
            <person name="Qu J."/>
            <person name="Song X.-Z."/>
            <person name="Zhang L."/>
            <person name="Thornton R."/>
            <person name="Coyle M."/>
            <person name="Francisco L."/>
            <person name="Jackson L."/>
            <person name="Javaid M."/>
            <person name="Korchina V."/>
            <person name="Kovar C."/>
            <person name="Mata R."/>
            <person name="Mathew T."/>
            <person name="Ngo R."/>
            <person name="Nguyen L."/>
            <person name="Nguyen N."/>
            <person name="Okwuonu G."/>
            <person name="Ongeri F."/>
            <person name="Pham C."/>
            <person name="Simmons D."/>
            <person name="Wilczek-Boney K."/>
            <person name="Hale W."/>
            <person name="Jakkamsetti A."/>
            <person name="Pham P."/>
            <person name="Ruth R."/>
            <person name="San Lucas F."/>
            <person name="Warren J."/>
            <person name="Zhang J."/>
            <person name="Zhao Z."/>
            <person name="Zhou C."/>
            <person name="Zhu D."/>
            <person name="Lee S."/>
            <person name="Bess C."/>
            <person name="Blankenburg K."/>
            <person name="Forbes L."/>
            <person name="Fu Q."/>
            <person name="Gubbala S."/>
            <person name="Hirani K."/>
            <person name="Jayaseelan J.C."/>
            <person name="Lara F."/>
            <person name="Munidasa M."/>
            <person name="Palculict T."/>
            <person name="Patil S."/>
            <person name="Pu L.-L."/>
            <person name="Saada N."/>
            <person name="Tang L."/>
            <person name="Weissenberger G."/>
            <person name="Zhu Y."/>
            <person name="Hemphill L."/>
            <person name="Shang Y."/>
            <person name="Youmans B."/>
            <person name="Ayvaz T."/>
            <person name="Ross M."/>
            <person name="Santibanez J."/>
            <person name="Aqrawi P."/>
            <person name="Gross S."/>
            <person name="Joshi V."/>
            <person name="Fowler G."/>
            <person name="Nazareth L."/>
            <person name="Reid J."/>
            <person name="Worley K."/>
            <person name="Petrosino J."/>
            <person name="Highlander S."/>
            <person name="Gibbs R."/>
        </authorList>
    </citation>
    <scope>NUCLEOTIDE SEQUENCE [LARGE SCALE GENOMIC DNA]</scope>
    <source>
        <strain evidence="1 2">ATCC 700821</strain>
    </source>
</reference>
<name>F9DKF3_9BACT</name>
<proteinExistence type="predicted"/>
<dbReference type="Proteomes" id="UP000004123">
    <property type="component" value="Unassembled WGS sequence"/>
</dbReference>
<accession>F9DKF3</accession>
<dbReference type="AlphaFoldDB" id="F9DKF3"/>
<evidence type="ECO:0000313" key="2">
    <source>
        <dbReference type="Proteomes" id="UP000004123"/>
    </source>
</evidence>
<protein>
    <submittedName>
        <fullName evidence="1">Uncharacterized protein</fullName>
    </submittedName>
</protein>